<dbReference type="Proteomes" id="UP000190285">
    <property type="component" value="Unassembled WGS sequence"/>
</dbReference>
<keyword evidence="4" id="KW-0276">Fatty acid metabolism</keyword>
<proteinExistence type="inferred from homology"/>
<keyword evidence="5 8" id="KW-0560">Oxidoreductase</keyword>
<evidence type="ECO:0000256" key="6">
    <source>
        <dbReference type="ARBA" id="ARBA00023098"/>
    </source>
</evidence>
<evidence type="ECO:0000256" key="9">
    <source>
        <dbReference type="PIRSR" id="PIRSR000094-1"/>
    </source>
</evidence>
<evidence type="ECO:0000256" key="2">
    <source>
        <dbReference type="ARBA" id="ARBA00009233"/>
    </source>
</evidence>
<dbReference type="EMBL" id="FUZT01000004">
    <property type="protein sequence ID" value="SKC63806.1"/>
    <property type="molecule type" value="Genomic_DNA"/>
</dbReference>
<evidence type="ECO:0000256" key="10">
    <source>
        <dbReference type="PIRSR" id="PIRSR000094-2"/>
    </source>
</evidence>
<keyword evidence="13" id="KW-1185">Reference proteome</keyword>
<feature type="binding site" evidence="11">
    <location>
        <position position="14"/>
    </location>
    <ligand>
        <name>NAD(+)</name>
        <dbReference type="ChEBI" id="CHEBI:57540"/>
    </ligand>
</feature>
<feature type="active site" description="Proton acceptor" evidence="9">
    <location>
        <position position="148"/>
    </location>
</feature>
<dbReference type="STRING" id="36842.SAMN02194393_01871"/>
<dbReference type="EC" id="1.3.1.9" evidence="8"/>
<feature type="binding site" evidence="11">
    <location>
        <position position="95"/>
    </location>
    <ligand>
        <name>NAD(+)</name>
        <dbReference type="ChEBI" id="CHEBI:57540"/>
    </ligand>
</feature>
<dbReference type="PANTHER" id="PTHR43159:SF2">
    <property type="entry name" value="ENOYL-[ACYL-CARRIER-PROTEIN] REDUCTASE [NADH], CHLOROPLASTIC"/>
    <property type="match status" value="1"/>
</dbReference>
<evidence type="ECO:0000313" key="13">
    <source>
        <dbReference type="Proteomes" id="UP000190285"/>
    </source>
</evidence>
<dbReference type="PRINTS" id="PR00081">
    <property type="entry name" value="GDHRDH"/>
</dbReference>
<keyword evidence="8 11" id="KW-0520">NAD</keyword>
<dbReference type="SUPFAM" id="SSF51735">
    <property type="entry name" value="NAD(P)-binding Rossmann-fold domains"/>
    <property type="match status" value="1"/>
</dbReference>
<protein>
    <recommendedName>
        <fullName evidence="8">Enoyl-[acyl-carrier-protein] reductase [NADH]</fullName>
        <ecNumber evidence="8">1.3.1.9</ecNumber>
    </recommendedName>
</protein>
<gene>
    <name evidence="12" type="ORF">SAMN02194393_01871</name>
</gene>
<evidence type="ECO:0000313" key="12">
    <source>
        <dbReference type="EMBL" id="SKC63806.1"/>
    </source>
</evidence>
<sequence>MSNLLKDKNILIMGVANKWSIAWSISKKFIGEKANVTFTYFGEKSKANLEKFLKQEGIENATLISCDVTKDEDIQRAFEELKDKMGVLHGVVHSIAFANKEELQGFYYNTSREGYLMAQDISSYSLVAVSRYAKPLMTEGGSIVTLTYLGSERAIKNYNVMGVAKAALEASVRYLAVDLGPSNITVNSISAGPIKTTSAKGVKNFSALLKGFEEVAPMRRLVKTEEVANTALFLCSDLGTGVTGENIHVDCGYHIVG</sequence>
<dbReference type="InterPro" id="IPR014358">
    <property type="entry name" value="Enoyl-ACP_Rdtase_NADH"/>
</dbReference>
<feature type="binding site" evidence="11">
    <location>
        <begin position="20"/>
        <end position="21"/>
    </location>
    <ligand>
        <name>NAD(+)</name>
        <dbReference type="ChEBI" id="CHEBI:57540"/>
    </ligand>
</feature>
<evidence type="ECO:0000256" key="8">
    <source>
        <dbReference type="PIRNR" id="PIRNR000094"/>
    </source>
</evidence>
<dbReference type="Gene3D" id="1.10.8.400">
    <property type="entry name" value="Enoyl acyl carrier protein reductase"/>
    <property type="match status" value="1"/>
</dbReference>
<comment type="pathway">
    <text evidence="1">Lipid metabolism.</text>
</comment>
<feature type="binding site" evidence="11">
    <location>
        <begin position="194"/>
        <end position="198"/>
    </location>
    <ligand>
        <name>NAD(+)</name>
        <dbReference type="ChEBI" id="CHEBI:57540"/>
    </ligand>
</feature>
<dbReference type="PANTHER" id="PTHR43159">
    <property type="entry name" value="ENOYL-[ACYL-CARRIER-PROTEIN] REDUCTASE"/>
    <property type="match status" value="1"/>
</dbReference>
<dbReference type="GO" id="GO:0006633">
    <property type="term" value="P:fatty acid biosynthetic process"/>
    <property type="evidence" value="ECO:0007669"/>
    <property type="project" value="UniProtKB-KW"/>
</dbReference>
<dbReference type="InterPro" id="IPR036291">
    <property type="entry name" value="NAD(P)-bd_dom_sf"/>
</dbReference>
<feature type="binding site" evidence="11">
    <location>
        <begin position="67"/>
        <end position="68"/>
    </location>
    <ligand>
        <name>NAD(+)</name>
        <dbReference type="ChEBI" id="CHEBI:57540"/>
    </ligand>
</feature>
<evidence type="ECO:0000256" key="5">
    <source>
        <dbReference type="ARBA" id="ARBA00023002"/>
    </source>
</evidence>
<keyword evidence="3 8" id="KW-0444">Lipid biosynthesis</keyword>
<dbReference type="Gene3D" id="3.40.50.720">
    <property type="entry name" value="NAD(P)-binding Rossmann-like Domain"/>
    <property type="match status" value="1"/>
</dbReference>
<dbReference type="OrthoDB" id="9803628at2"/>
<dbReference type="RefSeq" id="WP_079491094.1">
    <property type="nucleotide sequence ID" value="NZ_FUZT01000004.1"/>
</dbReference>
<dbReference type="PIRSF" id="PIRSF000094">
    <property type="entry name" value="Enoyl-ACP_rdct"/>
    <property type="match status" value="1"/>
</dbReference>
<comment type="catalytic activity">
    <reaction evidence="8">
        <text>a 2,3-saturated acyl-[ACP] + NAD(+) = a (2E)-enoyl-[ACP] + NADH + H(+)</text>
        <dbReference type="Rhea" id="RHEA:10240"/>
        <dbReference type="Rhea" id="RHEA-COMP:9925"/>
        <dbReference type="Rhea" id="RHEA-COMP:9926"/>
        <dbReference type="ChEBI" id="CHEBI:15378"/>
        <dbReference type="ChEBI" id="CHEBI:57540"/>
        <dbReference type="ChEBI" id="CHEBI:57945"/>
        <dbReference type="ChEBI" id="CHEBI:78784"/>
        <dbReference type="ChEBI" id="CHEBI:78785"/>
        <dbReference type="EC" id="1.3.1.9"/>
    </reaction>
</comment>
<dbReference type="CDD" id="cd05372">
    <property type="entry name" value="ENR_SDR"/>
    <property type="match status" value="1"/>
</dbReference>
<feature type="binding site" evidence="11">
    <location>
        <position position="165"/>
    </location>
    <ligand>
        <name>NAD(+)</name>
        <dbReference type="ChEBI" id="CHEBI:57540"/>
    </ligand>
</feature>
<name>A0A1T5KJ95_9FIRM</name>
<organism evidence="12 13">
    <name type="scientific">Maledivibacter halophilus</name>
    <dbReference type="NCBI Taxonomy" id="36842"/>
    <lineage>
        <taxon>Bacteria</taxon>
        <taxon>Bacillati</taxon>
        <taxon>Bacillota</taxon>
        <taxon>Clostridia</taxon>
        <taxon>Peptostreptococcales</taxon>
        <taxon>Caminicellaceae</taxon>
        <taxon>Maledivibacter</taxon>
    </lineage>
</organism>
<accession>A0A1T5KJ95</accession>
<evidence type="ECO:0000256" key="3">
    <source>
        <dbReference type="ARBA" id="ARBA00022516"/>
    </source>
</evidence>
<keyword evidence="7 8" id="KW-0275">Fatty acid biosynthesis</keyword>
<evidence type="ECO:0000256" key="11">
    <source>
        <dbReference type="PIRSR" id="PIRSR000094-3"/>
    </source>
</evidence>
<feature type="active site" description="Proton acceptor" evidence="9">
    <location>
        <position position="158"/>
    </location>
</feature>
<evidence type="ECO:0000256" key="1">
    <source>
        <dbReference type="ARBA" id="ARBA00005189"/>
    </source>
</evidence>
<dbReference type="Pfam" id="PF13561">
    <property type="entry name" value="adh_short_C2"/>
    <property type="match status" value="1"/>
</dbReference>
<dbReference type="GO" id="GO:0004318">
    <property type="term" value="F:enoyl-[acyl-carrier-protein] reductase (NADH) activity"/>
    <property type="evidence" value="ECO:0007669"/>
    <property type="project" value="UniProtKB-EC"/>
</dbReference>
<comment type="similarity">
    <text evidence="2 8">Belongs to the short-chain dehydrogenases/reductases (SDR) family. FabI subfamily.</text>
</comment>
<evidence type="ECO:0000256" key="7">
    <source>
        <dbReference type="ARBA" id="ARBA00023160"/>
    </source>
</evidence>
<dbReference type="AlphaFoldDB" id="A0A1T5KJ95"/>
<feature type="binding site" evidence="10">
    <location>
        <position position="98"/>
    </location>
    <ligand>
        <name>substrate</name>
    </ligand>
</feature>
<reference evidence="12 13" key="1">
    <citation type="submission" date="2017-02" db="EMBL/GenBank/DDBJ databases">
        <authorList>
            <person name="Peterson S.W."/>
        </authorList>
    </citation>
    <scope>NUCLEOTIDE SEQUENCE [LARGE SCALE GENOMIC DNA]</scope>
    <source>
        <strain evidence="12 13">M1</strain>
    </source>
</reference>
<keyword evidence="6" id="KW-0443">Lipid metabolism</keyword>
<dbReference type="InterPro" id="IPR002347">
    <property type="entry name" value="SDR_fam"/>
</dbReference>
<evidence type="ECO:0000256" key="4">
    <source>
        <dbReference type="ARBA" id="ARBA00022832"/>
    </source>
</evidence>